<proteinExistence type="predicted"/>
<evidence type="ECO:0000313" key="2">
    <source>
        <dbReference type="Proteomes" id="UP000712281"/>
    </source>
</evidence>
<reference evidence="1" key="1">
    <citation type="submission" date="2019-12" db="EMBL/GenBank/DDBJ databases">
        <title>Genome sequencing and annotation of Brassica cretica.</title>
        <authorList>
            <person name="Studholme D.J."/>
            <person name="Sarris P.F."/>
        </authorList>
    </citation>
    <scope>NUCLEOTIDE SEQUENCE</scope>
    <source>
        <strain evidence="1">PFS-001/15</strain>
        <tissue evidence="1">Leaf</tissue>
    </source>
</reference>
<evidence type="ECO:0000313" key="1">
    <source>
        <dbReference type="EMBL" id="KAF2539004.1"/>
    </source>
</evidence>
<dbReference type="Proteomes" id="UP000712281">
    <property type="component" value="Unassembled WGS sequence"/>
</dbReference>
<name>A0A8S9G111_BRACR</name>
<organism evidence="1 2">
    <name type="scientific">Brassica cretica</name>
    <name type="common">Mustard</name>
    <dbReference type="NCBI Taxonomy" id="69181"/>
    <lineage>
        <taxon>Eukaryota</taxon>
        <taxon>Viridiplantae</taxon>
        <taxon>Streptophyta</taxon>
        <taxon>Embryophyta</taxon>
        <taxon>Tracheophyta</taxon>
        <taxon>Spermatophyta</taxon>
        <taxon>Magnoliopsida</taxon>
        <taxon>eudicotyledons</taxon>
        <taxon>Gunneridae</taxon>
        <taxon>Pentapetalae</taxon>
        <taxon>rosids</taxon>
        <taxon>malvids</taxon>
        <taxon>Brassicales</taxon>
        <taxon>Brassicaceae</taxon>
        <taxon>Brassiceae</taxon>
        <taxon>Brassica</taxon>
    </lineage>
</organism>
<dbReference type="AlphaFoldDB" id="A0A8S9G111"/>
<comment type="caution">
    <text evidence="1">The sequence shown here is derived from an EMBL/GenBank/DDBJ whole genome shotgun (WGS) entry which is preliminary data.</text>
</comment>
<protein>
    <submittedName>
        <fullName evidence="1">Uncharacterized protein</fullName>
    </submittedName>
</protein>
<gene>
    <name evidence="1" type="ORF">F2Q68_00019999</name>
</gene>
<sequence length="612" mass="69168">MSFHPVNRSLWLNVNNEWKKSSLCMFYSPIPSHYFSKKAPVRSPVTNENSMSKRFFKWLFPPPPARRIIMRRHGSVKRKGAAWVWIRPGGSPRVSLESTSLITTAIATEDVKRKVKILKTLSGHDNLLISMKHMIRIIMMSILRWKAEVHRGGCKYCYHTNIECGCILLSPRCCTSISPTSGGPHQMPTHQFRSWPVDTCPPVLDAAFHLNGNRSGLALEHFAILGLKTYPDVSNTSISEKANHRGSPSSAYLNRQWRPILPITGCINSLQLTTFVTPSTYSKDDSSFNASFLYSPIPSHYFSKKAPARSPVTNENSMSKRFFKLLFPPPPPARRIIMRRHGSVKRKGAAWVWIRSGDSPRVSLEKAEVHRGGCKDCYHTKIECGCILLSPRCCTSISPTSGFESLQGDPHQMPAHQFRSWRVDTCPPVLDAAFHLNGNRSGLSLVALEHVTCAPVLEAAFHLNGNRICYFRFKTYPDVQYKPSGFTAFFDLCISQPPMEACMVLLIPSHYFSKKASVRSPVTNESSMSKRFFKRLFPPPPARRIIMRRHGSVKRKGAAWVWIRFGDSPRITTAIATEDVKREVKILKTLSGHDNLLISMKHMMIILMSAME</sequence>
<dbReference type="EMBL" id="QGKW02002228">
    <property type="protein sequence ID" value="KAF2539004.1"/>
    <property type="molecule type" value="Genomic_DNA"/>
</dbReference>
<accession>A0A8S9G111</accession>